<dbReference type="InterPro" id="IPR011333">
    <property type="entry name" value="SKP1/BTB/POZ_sf"/>
</dbReference>
<dbReference type="EMBL" id="JBAHYK010000044">
    <property type="protein sequence ID" value="KAL0579903.1"/>
    <property type="molecule type" value="Genomic_DNA"/>
</dbReference>
<evidence type="ECO:0000313" key="4">
    <source>
        <dbReference type="Proteomes" id="UP001465976"/>
    </source>
</evidence>
<feature type="domain" description="BTB" evidence="2">
    <location>
        <begin position="20"/>
        <end position="81"/>
    </location>
</feature>
<reference evidence="3 4" key="1">
    <citation type="submission" date="2024-02" db="EMBL/GenBank/DDBJ databases">
        <title>A draft genome for the cacao thread blight pathogen Marasmius crinis-equi.</title>
        <authorList>
            <person name="Cohen S.P."/>
            <person name="Baruah I.K."/>
            <person name="Amoako-Attah I."/>
            <person name="Bukari Y."/>
            <person name="Meinhardt L.W."/>
            <person name="Bailey B.A."/>
        </authorList>
    </citation>
    <scope>NUCLEOTIDE SEQUENCE [LARGE SCALE GENOMIC DNA]</scope>
    <source>
        <strain evidence="3 4">GH-76</strain>
    </source>
</reference>
<feature type="compositionally biased region" description="Low complexity" evidence="1">
    <location>
        <begin position="426"/>
        <end position="437"/>
    </location>
</feature>
<evidence type="ECO:0000313" key="3">
    <source>
        <dbReference type="EMBL" id="KAL0579903.1"/>
    </source>
</evidence>
<dbReference type="Proteomes" id="UP001465976">
    <property type="component" value="Unassembled WGS sequence"/>
</dbReference>
<dbReference type="PROSITE" id="PS50097">
    <property type="entry name" value="BTB"/>
    <property type="match status" value="1"/>
</dbReference>
<dbReference type="SUPFAM" id="SSF54695">
    <property type="entry name" value="POZ domain"/>
    <property type="match status" value="1"/>
</dbReference>
<dbReference type="InterPro" id="IPR000210">
    <property type="entry name" value="BTB/POZ_dom"/>
</dbReference>
<name>A0ABR3FWJ7_9AGAR</name>
<evidence type="ECO:0000256" key="1">
    <source>
        <dbReference type="SAM" id="MobiDB-lite"/>
    </source>
</evidence>
<feature type="region of interest" description="Disordered" evidence="1">
    <location>
        <begin position="353"/>
        <end position="372"/>
    </location>
</feature>
<dbReference type="Gene3D" id="3.30.710.10">
    <property type="entry name" value="Potassium Channel Kv1.1, Chain A"/>
    <property type="match status" value="1"/>
</dbReference>
<comment type="caution">
    <text evidence="3">The sequence shown here is derived from an EMBL/GenBank/DDBJ whole genome shotgun (WGS) entry which is preliminary data.</text>
</comment>
<dbReference type="Pfam" id="PF00651">
    <property type="entry name" value="BTB"/>
    <property type="match status" value="1"/>
</dbReference>
<feature type="region of interest" description="Disordered" evidence="1">
    <location>
        <begin position="426"/>
        <end position="452"/>
    </location>
</feature>
<keyword evidence="4" id="KW-1185">Reference proteome</keyword>
<proteinExistence type="predicted"/>
<evidence type="ECO:0000259" key="2">
    <source>
        <dbReference type="PROSITE" id="PS50097"/>
    </source>
</evidence>
<accession>A0ABR3FWJ7</accession>
<sequence length="467" mass="51237">MGSYSLFPLPKKWLRGASQVDDRMEFRVHRHFLQRDSRFLRGMLSARPNGPRGSYYLPDVKVEEFESLLDFFYDGMYRRSPTDTSIQSWINLLSVSTQLNFPEVREHAIAAIDVCQSFGGQNAISWARIIQLAVLCDVGKWLQPAYTALSEREELISEEEAEIIGAKKVLLIARAREARLKERIRGSNWNGANPGAHHNPIQPLSFPSLSVTPSPSPSETSSGSPPSTLSRPSLPGSPRPLASPAAAIPSQASPYPFQIPFSVTPSDTSNHIGVCSSNIYRNPQRSLPSMFPPYPVQTPSGIPVPPTTSCRVPSSHFTKTPAPWSNFSSIPRPSSLVPTESPVRPARDMVDTSHMSKYTPPVPVTQAQQAPDIMPDGPIIPAAERMQKRVAPVPVITSPELGSVGSSMTPQSGWYTYWNAGMFPSSMPSSSRPQMMPVENPISPDPSTRPKSLVESVVDDMFFSGKA</sequence>
<gene>
    <name evidence="3" type="ORF">V5O48_002074</name>
</gene>
<protein>
    <recommendedName>
        <fullName evidence="2">BTB domain-containing protein</fullName>
    </recommendedName>
</protein>
<organism evidence="3 4">
    <name type="scientific">Marasmius crinis-equi</name>
    <dbReference type="NCBI Taxonomy" id="585013"/>
    <lineage>
        <taxon>Eukaryota</taxon>
        <taxon>Fungi</taxon>
        <taxon>Dikarya</taxon>
        <taxon>Basidiomycota</taxon>
        <taxon>Agaricomycotina</taxon>
        <taxon>Agaricomycetes</taxon>
        <taxon>Agaricomycetidae</taxon>
        <taxon>Agaricales</taxon>
        <taxon>Marasmiineae</taxon>
        <taxon>Marasmiaceae</taxon>
        <taxon>Marasmius</taxon>
    </lineage>
</organism>
<dbReference type="SMART" id="SM00225">
    <property type="entry name" value="BTB"/>
    <property type="match status" value="1"/>
</dbReference>
<dbReference type="CDD" id="cd18186">
    <property type="entry name" value="BTB_POZ_ZBTB_KLHL-like"/>
    <property type="match status" value="1"/>
</dbReference>
<feature type="region of interest" description="Disordered" evidence="1">
    <location>
        <begin position="186"/>
        <end position="249"/>
    </location>
</feature>
<feature type="compositionally biased region" description="Low complexity" evidence="1">
    <location>
        <begin position="203"/>
        <end position="249"/>
    </location>
</feature>